<accession>A0A8J3E5C5</accession>
<evidence type="ECO:0000313" key="5">
    <source>
        <dbReference type="Proteomes" id="UP000646365"/>
    </source>
</evidence>
<protein>
    <submittedName>
        <fullName evidence="4">Chemotaxis protein</fullName>
    </submittedName>
</protein>
<evidence type="ECO:0000256" key="1">
    <source>
        <dbReference type="ARBA" id="ARBA00023224"/>
    </source>
</evidence>
<dbReference type="SMART" id="SM00283">
    <property type="entry name" value="MA"/>
    <property type="match status" value="1"/>
</dbReference>
<evidence type="ECO:0000256" key="2">
    <source>
        <dbReference type="PROSITE-ProRule" id="PRU00284"/>
    </source>
</evidence>
<feature type="domain" description="Methyl-accepting transducer" evidence="3">
    <location>
        <begin position="17"/>
        <end position="253"/>
    </location>
</feature>
<dbReference type="PANTHER" id="PTHR32089">
    <property type="entry name" value="METHYL-ACCEPTING CHEMOTAXIS PROTEIN MCPB"/>
    <property type="match status" value="1"/>
</dbReference>
<organism evidence="4 5">
    <name type="scientific">Aliidongia dinghuensis</name>
    <dbReference type="NCBI Taxonomy" id="1867774"/>
    <lineage>
        <taxon>Bacteria</taxon>
        <taxon>Pseudomonadati</taxon>
        <taxon>Pseudomonadota</taxon>
        <taxon>Alphaproteobacteria</taxon>
        <taxon>Rhodospirillales</taxon>
        <taxon>Dongiaceae</taxon>
        <taxon>Aliidongia</taxon>
    </lineage>
</organism>
<dbReference type="PROSITE" id="PS50111">
    <property type="entry name" value="CHEMOTAXIS_TRANSDUC_2"/>
    <property type="match status" value="1"/>
</dbReference>
<gene>
    <name evidence="4" type="ORF">GCM10011611_60900</name>
</gene>
<dbReference type="Gene3D" id="1.10.287.950">
    <property type="entry name" value="Methyl-accepting chemotaxis protein"/>
    <property type="match status" value="1"/>
</dbReference>
<dbReference type="PANTHER" id="PTHR32089:SF112">
    <property type="entry name" value="LYSOZYME-LIKE PROTEIN-RELATED"/>
    <property type="match status" value="1"/>
</dbReference>
<reference evidence="4" key="2">
    <citation type="submission" date="2020-09" db="EMBL/GenBank/DDBJ databases">
        <authorList>
            <person name="Sun Q."/>
            <person name="Zhou Y."/>
        </authorList>
    </citation>
    <scope>NUCLEOTIDE SEQUENCE</scope>
    <source>
        <strain evidence="4">CGMCC 1.15725</strain>
    </source>
</reference>
<dbReference type="EMBL" id="BMJQ01000023">
    <property type="protein sequence ID" value="GGF46244.1"/>
    <property type="molecule type" value="Genomic_DNA"/>
</dbReference>
<dbReference type="RefSeq" id="WP_189051966.1">
    <property type="nucleotide sequence ID" value="NZ_BMJQ01000023.1"/>
</dbReference>
<evidence type="ECO:0000313" key="4">
    <source>
        <dbReference type="EMBL" id="GGF46244.1"/>
    </source>
</evidence>
<evidence type="ECO:0000259" key="3">
    <source>
        <dbReference type="PROSITE" id="PS50111"/>
    </source>
</evidence>
<dbReference type="Proteomes" id="UP000646365">
    <property type="component" value="Unassembled WGS sequence"/>
</dbReference>
<name>A0A8J3E5C5_9PROT</name>
<dbReference type="Pfam" id="PF00015">
    <property type="entry name" value="MCPsignal"/>
    <property type="match status" value="1"/>
</dbReference>
<sequence length="462" mass="48672">MSPDAQSDASLRELARELGGLGLEVADVAGRIEDVTGHVREQSEALSALKSAAGDVAGSNRQVLDTASRTLAVAEAGAREMQSSRQTVEGSLEAIRGLATAITGIGAEAAELAGALQQVGRVASVIETIARQTNLLALNATIEAARAGDAGKGFAVVATEVKALAKQTADATQEINATLGALTRKIDELVKRSTAGAASATQVRDGTTSIAGTLDHIARTLTEVEAGTREIAAAASQSDGRCRDFLGNAETIASGVSQSSSSLDAATEKIGRLLTLAENVVALTSSSGLETVDTPYIAAALDAGRRITEALEAAIRQGSLSERDLFDTDYQKLPDTDPQEYRTRATAALDRLLPSIQESLLTGAVKAAYCASTDVNGYLPRHNDYCSKPQRPGDPVWNAANCRSRRIYTDRTAKASIANDKPFLLQTYRRNMGDRFQLMKDISVPIRIGGRKWGVVRIGYVA</sequence>
<proteinExistence type="predicted"/>
<comment type="caution">
    <text evidence="4">The sequence shown here is derived from an EMBL/GenBank/DDBJ whole genome shotgun (WGS) entry which is preliminary data.</text>
</comment>
<keyword evidence="5" id="KW-1185">Reference proteome</keyword>
<dbReference type="GO" id="GO:0007165">
    <property type="term" value="P:signal transduction"/>
    <property type="evidence" value="ECO:0007669"/>
    <property type="project" value="UniProtKB-KW"/>
</dbReference>
<dbReference type="InterPro" id="IPR004089">
    <property type="entry name" value="MCPsignal_dom"/>
</dbReference>
<reference evidence="4" key="1">
    <citation type="journal article" date="2014" name="Int. J. Syst. Evol. Microbiol.">
        <title>Complete genome sequence of Corynebacterium casei LMG S-19264T (=DSM 44701T), isolated from a smear-ripened cheese.</title>
        <authorList>
            <consortium name="US DOE Joint Genome Institute (JGI-PGF)"/>
            <person name="Walter F."/>
            <person name="Albersmeier A."/>
            <person name="Kalinowski J."/>
            <person name="Ruckert C."/>
        </authorList>
    </citation>
    <scope>NUCLEOTIDE SEQUENCE</scope>
    <source>
        <strain evidence="4">CGMCC 1.15725</strain>
    </source>
</reference>
<dbReference type="SUPFAM" id="SSF58104">
    <property type="entry name" value="Methyl-accepting chemotaxis protein (MCP) signaling domain"/>
    <property type="match status" value="1"/>
</dbReference>
<dbReference type="AlphaFoldDB" id="A0A8J3E5C5"/>
<keyword evidence="1 2" id="KW-0807">Transducer</keyword>
<dbReference type="GO" id="GO:0016020">
    <property type="term" value="C:membrane"/>
    <property type="evidence" value="ECO:0007669"/>
    <property type="project" value="InterPro"/>
</dbReference>